<dbReference type="Pfam" id="PF10934">
    <property type="entry name" value="Sheath_initiator"/>
    <property type="match status" value="1"/>
</dbReference>
<reference evidence="1 2" key="1">
    <citation type="submission" date="2011-08" db="EMBL/GenBank/DDBJ databases">
        <title>The genome of the obligate endobacterium of an arbuscular mycorrhizal fungus reveals an interphylum network of nutritional interactions.</title>
        <authorList>
            <person name="Ghignone S."/>
            <person name="Salvioli A."/>
            <person name="Anca I."/>
            <person name="Lumini E."/>
            <person name="Ortu G."/>
            <person name="Petiti L."/>
            <person name="Cruveiller S."/>
            <person name="Bianciotto V."/>
            <person name="Piffanelli P."/>
            <person name="Lanfranco L."/>
            <person name="Bonfante P."/>
        </authorList>
    </citation>
    <scope>NUCLEOTIDE SEQUENCE [LARGE SCALE GENOMIC DNA]</scope>
    <source>
        <strain evidence="1 2">BEG34</strain>
    </source>
</reference>
<evidence type="ECO:0000313" key="2">
    <source>
        <dbReference type="Proteomes" id="UP000054051"/>
    </source>
</evidence>
<name>G2J769_9BURK</name>
<proteinExistence type="predicted"/>
<gene>
    <name evidence="1" type="ORF">CAGGBEG34_1070002</name>
</gene>
<dbReference type="RefSeq" id="WP_006681925.1">
    <property type="nucleotide sequence ID" value="NZ_CAFB01000008.1"/>
</dbReference>
<sequence>MRYRRLDAAGDYAFGRGLSDFEQDTPEAVAQAVKTRLALRFGEWFLDTSDGTPWASRVLGQSAREAVDWTIRERILGTEGVTRINRYVRTFDPNTRALSIQADIDTIYGPTMVNMSDDPFRHD</sequence>
<dbReference type="Proteomes" id="UP000054051">
    <property type="component" value="Unassembled WGS sequence"/>
</dbReference>
<dbReference type="InterPro" id="IPR020288">
    <property type="entry name" value="Sheath_initiator"/>
</dbReference>
<dbReference type="AlphaFoldDB" id="G2J769"/>
<evidence type="ECO:0000313" key="1">
    <source>
        <dbReference type="EMBL" id="CCD28609.1"/>
    </source>
</evidence>
<protein>
    <submittedName>
        <fullName evidence="1">Putative bacteriophage protein</fullName>
    </submittedName>
</protein>
<comment type="caution">
    <text evidence="1">The sequence shown here is derived from an EMBL/GenBank/DDBJ whole genome shotgun (WGS) entry which is preliminary data.</text>
</comment>
<dbReference type="EMBL" id="CAFB01000008">
    <property type="protein sequence ID" value="CCD28609.1"/>
    <property type="molecule type" value="Genomic_DNA"/>
</dbReference>
<organism evidence="1 2">
    <name type="scientific">Candidatus Glomeribacter gigasporarum BEG34</name>
    <dbReference type="NCBI Taxonomy" id="1070319"/>
    <lineage>
        <taxon>Bacteria</taxon>
        <taxon>Pseudomonadati</taxon>
        <taxon>Pseudomonadota</taxon>
        <taxon>Betaproteobacteria</taxon>
        <taxon>Burkholderiales</taxon>
        <taxon>Burkholderiaceae</taxon>
        <taxon>Candidatus Glomeribacter</taxon>
    </lineage>
</organism>
<accession>G2J769</accession>
<dbReference type="OrthoDB" id="9812969at2"/>
<keyword evidence="2" id="KW-1185">Reference proteome</keyword>
<dbReference type="eggNOG" id="ENOG5032S9G">
    <property type="taxonomic scope" value="Bacteria"/>
</dbReference>